<name>A0A6C0G858_9BACL</name>
<sequence>MLVPALLWYGVFYYGPLYGIQLAFKNYRIFDGITGSPWAGLEHFRRMFSGSNDFPDILRNTIVISFYHLAFGFPAPLVLALLFNELRIKWFKRVTQSITYLPHFLSWVVLSGLLVTFLSPTQGIVNYVLQGIGIDPIYFLGEKAYFRFTLVMSSMWKEVGWGTIVYMAALAGIDPNLYEAARVDGASRWRQTLNITLPGLLPVVVILFLLRIGHLLDAGFDQVLNLYNPAVYEVGDILDTYVYRVGINQMDYSFTTAVGLFKNVVGFGFLVIANFVVKRTGQEGIF</sequence>
<keyword evidence="4 7" id="KW-0812">Transmembrane</keyword>
<dbReference type="GO" id="GO:0055085">
    <property type="term" value="P:transmembrane transport"/>
    <property type="evidence" value="ECO:0007669"/>
    <property type="project" value="InterPro"/>
</dbReference>
<proteinExistence type="inferred from homology"/>
<dbReference type="AlphaFoldDB" id="A0A6C0G858"/>
<dbReference type="InterPro" id="IPR035906">
    <property type="entry name" value="MetI-like_sf"/>
</dbReference>
<keyword evidence="3" id="KW-1003">Cell membrane</keyword>
<keyword evidence="6 7" id="KW-0472">Membrane</keyword>
<keyword evidence="10" id="KW-1185">Reference proteome</keyword>
<evidence type="ECO:0000256" key="5">
    <source>
        <dbReference type="ARBA" id="ARBA00022989"/>
    </source>
</evidence>
<evidence type="ECO:0000256" key="1">
    <source>
        <dbReference type="ARBA" id="ARBA00004651"/>
    </source>
</evidence>
<dbReference type="InterPro" id="IPR050809">
    <property type="entry name" value="UgpAE/MalFG_permease"/>
</dbReference>
<evidence type="ECO:0000256" key="2">
    <source>
        <dbReference type="ARBA" id="ARBA00022448"/>
    </source>
</evidence>
<dbReference type="Proteomes" id="UP000476064">
    <property type="component" value="Chromosome"/>
</dbReference>
<dbReference type="PANTHER" id="PTHR43227:SF11">
    <property type="entry name" value="BLL4140 PROTEIN"/>
    <property type="match status" value="1"/>
</dbReference>
<evidence type="ECO:0000313" key="10">
    <source>
        <dbReference type="Proteomes" id="UP000476064"/>
    </source>
</evidence>
<reference evidence="9 10" key="1">
    <citation type="submission" date="2020-01" db="EMBL/GenBank/DDBJ databases">
        <title>Paenibacillus sp. nov., isolated from tomato rhizosphere.</title>
        <authorList>
            <person name="Weon H.-Y."/>
            <person name="Lee S.A."/>
        </authorList>
    </citation>
    <scope>NUCLEOTIDE SEQUENCE [LARGE SCALE GENOMIC DNA]</scope>
    <source>
        <strain evidence="9 10">12200R-189</strain>
    </source>
</reference>
<feature type="transmembrane region" description="Helical" evidence="7">
    <location>
        <begin position="62"/>
        <end position="83"/>
    </location>
</feature>
<dbReference type="GO" id="GO:0005886">
    <property type="term" value="C:plasma membrane"/>
    <property type="evidence" value="ECO:0007669"/>
    <property type="project" value="UniProtKB-SubCell"/>
</dbReference>
<feature type="transmembrane region" description="Helical" evidence="7">
    <location>
        <begin position="104"/>
        <end position="129"/>
    </location>
</feature>
<dbReference type="KEGG" id="plyc:GXP70_15250"/>
<dbReference type="Pfam" id="PF00528">
    <property type="entry name" value="BPD_transp_1"/>
    <property type="match status" value="1"/>
</dbReference>
<evidence type="ECO:0000259" key="8">
    <source>
        <dbReference type="PROSITE" id="PS50928"/>
    </source>
</evidence>
<feature type="domain" description="ABC transmembrane type-1" evidence="8">
    <location>
        <begin position="58"/>
        <end position="273"/>
    </location>
</feature>
<keyword evidence="2 7" id="KW-0813">Transport</keyword>
<dbReference type="InterPro" id="IPR000515">
    <property type="entry name" value="MetI-like"/>
</dbReference>
<comment type="similarity">
    <text evidence="7">Belongs to the binding-protein-dependent transport system permease family.</text>
</comment>
<dbReference type="Gene3D" id="1.10.3720.10">
    <property type="entry name" value="MetI-like"/>
    <property type="match status" value="1"/>
</dbReference>
<dbReference type="RefSeq" id="WP_162360493.1">
    <property type="nucleotide sequence ID" value="NZ_CP048209.1"/>
</dbReference>
<feature type="transmembrane region" description="Helical" evidence="7">
    <location>
        <begin position="159"/>
        <end position="178"/>
    </location>
</feature>
<protein>
    <submittedName>
        <fullName evidence="9">Sugar ABC transporter permease</fullName>
    </submittedName>
</protein>
<dbReference type="CDD" id="cd06261">
    <property type="entry name" value="TM_PBP2"/>
    <property type="match status" value="1"/>
</dbReference>
<gene>
    <name evidence="9" type="ORF">GXP70_15250</name>
</gene>
<dbReference type="PROSITE" id="PS50928">
    <property type="entry name" value="ABC_TM1"/>
    <property type="match status" value="1"/>
</dbReference>
<dbReference type="PANTHER" id="PTHR43227">
    <property type="entry name" value="BLL4140 PROTEIN"/>
    <property type="match status" value="1"/>
</dbReference>
<keyword evidence="5 7" id="KW-1133">Transmembrane helix</keyword>
<accession>A0A6C0G858</accession>
<evidence type="ECO:0000256" key="6">
    <source>
        <dbReference type="ARBA" id="ARBA00023136"/>
    </source>
</evidence>
<evidence type="ECO:0000313" key="9">
    <source>
        <dbReference type="EMBL" id="QHT63937.1"/>
    </source>
</evidence>
<evidence type="ECO:0000256" key="3">
    <source>
        <dbReference type="ARBA" id="ARBA00022475"/>
    </source>
</evidence>
<organism evidence="9 10">
    <name type="scientific">Paenibacillus lycopersici</name>
    <dbReference type="NCBI Taxonomy" id="2704462"/>
    <lineage>
        <taxon>Bacteria</taxon>
        <taxon>Bacillati</taxon>
        <taxon>Bacillota</taxon>
        <taxon>Bacilli</taxon>
        <taxon>Bacillales</taxon>
        <taxon>Paenibacillaceae</taxon>
        <taxon>Paenibacillus</taxon>
    </lineage>
</organism>
<dbReference type="EMBL" id="CP048209">
    <property type="protein sequence ID" value="QHT63937.1"/>
    <property type="molecule type" value="Genomic_DNA"/>
</dbReference>
<feature type="transmembrane region" description="Helical" evidence="7">
    <location>
        <begin position="252"/>
        <end position="277"/>
    </location>
</feature>
<comment type="subcellular location">
    <subcellularLocation>
        <location evidence="1 7">Cell membrane</location>
        <topology evidence="1 7">Multi-pass membrane protein</topology>
    </subcellularLocation>
</comment>
<evidence type="ECO:0000256" key="4">
    <source>
        <dbReference type="ARBA" id="ARBA00022692"/>
    </source>
</evidence>
<feature type="transmembrane region" description="Helical" evidence="7">
    <location>
        <begin position="199"/>
        <end position="216"/>
    </location>
</feature>
<evidence type="ECO:0000256" key="7">
    <source>
        <dbReference type="RuleBase" id="RU363032"/>
    </source>
</evidence>
<dbReference type="SUPFAM" id="SSF161098">
    <property type="entry name" value="MetI-like"/>
    <property type="match status" value="1"/>
</dbReference>